<keyword evidence="1" id="KW-0472">Membrane</keyword>
<evidence type="ECO:0000313" key="2">
    <source>
        <dbReference type="EMBL" id="GCE31583.1"/>
    </source>
</evidence>
<name>A0A402BJS2_9CHLR</name>
<accession>A0A402BJS2</accession>
<comment type="caution">
    <text evidence="2">The sequence shown here is derived from an EMBL/GenBank/DDBJ whole genome shotgun (WGS) entry which is preliminary data.</text>
</comment>
<feature type="transmembrane region" description="Helical" evidence="1">
    <location>
        <begin position="368"/>
        <end position="389"/>
    </location>
</feature>
<dbReference type="EMBL" id="BIFT01000002">
    <property type="protein sequence ID" value="GCE31583.1"/>
    <property type="molecule type" value="Genomic_DNA"/>
</dbReference>
<feature type="transmembrane region" description="Helical" evidence="1">
    <location>
        <begin position="152"/>
        <end position="175"/>
    </location>
</feature>
<feature type="transmembrane region" description="Helical" evidence="1">
    <location>
        <begin position="333"/>
        <end position="356"/>
    </location>
</feature>
<feature type="transmembrane region" description="Helical" evidence="1">
    <location>
        <begin position="29"/>
        <end position="48"/>
    </location>
</feature>
<feature type="transmembrane region" description="Helical" evidence="1">
    <location>
        <begin position="123"/>
        <end position="146"/>
    </location>
</feature>
<feature type="transmembrane region" description="Helical" evidence="1">
    <location>
        <begin position="435"/>
        <end position="458"/>
    </location>
</feature>
<keyword evidence="3" id="KW-1185">Reference proteome</keyword>
<dbReference type="RefSeq" id="WP_126631532.1">
    <property type="nucleotide sequence ID" value="NZ_BIFT01000002.1"/>
</dbReference>
<proteinExistence type="predicted"/>
<sequence>MNNRYNAEQRQTLKRYDPIWKSLRIDRGISILQGLTYVGIIAFYISLYRAAPNLNFGIFLFAILLLQLIFNQVRQERHWLRVGERRLYALHNEVPIQEQIVKDPATPPAALPFVVALDWKRNMLITIGVVTTIFIVVVVAMLFSPATSDQSIFIAILFSAIIFFWVVMILLSLAYQAYFLRQRIEVSEEGITTRFRGQEYHIRWQDARIFAQYSSGTMGQYKQIFELSNEQVIVRWSQGNFVGNFLLKTRSNTTGKQDYNWLIGRVNALVAENTNLPLISLDNTSPIKLNSEVRQHLRGLIDTQAEPTSTAIALAQHDPLVKRLQWQGESGRAVLIACGVSLLLFIYGILNLAHLLVIPPLESFGNGFWLVIGGMLFVVFAFTLGILSISQRYWQRIASLRQRASQTPATFEVSPQPTPTTEILQPASLIIRNRFSYLFIIFFVESFIIWSLINGSLINALLHQRLESTGLLISLVLALLMSVLMTPFIQRASQRRIEVSAHGISTRLNMVDSYINWQDARLFARYQNMQLRQRSTRNRYYELASQQTVARWLVNRNHFSFITTEPKMSQEQYENWLQALDGYITARTQLPLLDLDTEEMK</sequence>
<dbReference type="AlphaFoldDB" id="A0A402BJS2"/>
<feature type="transmembrane region" description="Helical" evidence="1">
    <location>
        <begin position="54"/>
        <end position="71"/>
    </location>
</feature>
<reference evidence="3" key="1">
    <citation type="submission" date="2018-12" db="EMBL/GenBank/DDBJ databases">
        <title>Tengunoibacter tsumagoiensis gen. nov., sp. nov., Dictyobacter kobayashii sp. nov., D. alpinus sp. nov., and D. joshuensis sp. nov. and description of Dictyobacteraceae fam. nov. within the order Ktedonobacterales isolated from Tengu-no-mugimeshi.</title>
        <authorList>
            <person name="Wang C.M."/>
            <person name="Zheng Y."/>
            <person name="Sakai Y."/>
            <person name="Toyoda A."/>
            <person name="Minakuchi Y."/>
            <person name="Abe K."/>
            <person name="Yokota A."/>
            <person name="Yabe S."/>
        </authorList>
    </citation>
    <scope>NUCLEOTIDE SEQUENCE [LARGE SCALE GENOMIC DNA]</scope>
    <source>
        <strain evidence="3">Uno16</strain>
    </source>
</reference>
<organism evidence="2 3">
    <name type="scientific">Dictyobacter alpinus</name>
    <dbReference type="NCBI Taxonomy" id="2014873"/>
    <lineage>
        <taxon>Bacteria</taxon>
        <taxon>Bacillati</taxon>
        <taxon>Chloroflexota</taxon>
        <taxon>Ktedonobacteria</taxon>
        <taxon>Ktedonobacterales</taxon>
        <taxon>Dictyobacteraceae</taxon>
        <taxon>Dictyobacter</taxon>
    </lineage>
</organism>
<feature type="transmembrane region" description="Helical" evidence="1">
    <location>
        <begin position="470"/>
        <end position="489"/>
    </location>
</feature>
<gene>
    <name evidence="2" type="ORF">KDA_70670</name>
</gene>
<protein>
    <submittedName>
        <fullName evidence="2">Uncharacterized protein</fullName>
    </submittedName>
</protein>
<evidence type="ECO:0000313" key="3">
    <source>
        <dbReference type="Proteomes" id="UP000287171"/>
    </source>
</evidence>
<keyword evidence="1" id="KW-0812">Transmembrane</keyword>
<evidence type="ECO:0000256" key="1">
    <source>
        <dbReference type="SAM" id="Phobius"/>
    </source>
</evidence>
<dbReference type="OrthoDB" id="9816922at2"/>
<keyword evidence="1" id="KW-1133">Transmembrane helix</keyword>
<dbReference type="Proteomes" id="UP000287171">
    <property type="component" value="Unassembled WGS sequence"/>
</dbReference>